<gene>
    <name evidence="4" type="ORF">LVIROSA_LOCUS13055</name>
</gene>
<reference evidence="4 5" key="1">
    <citation type="submission" date="2022-01" db="EMBL/GenBank/DDBJ databases">
        <authorList>
            <person name="Xiong W."/>
            <person name="Schranz E."/>
        </authorList>
    </citation>
    <scope>NUCLEOTIDE SEQUENCE [LARGE SCALE GENOMIC DNA]</scope>
</reference>
<protein>
    <recommendedName>
        <fullName evidence="6">DELLA protein</fullName>
    </recommendedName>
</protein>
<dbReference type="PANTHER" id="PTHR31636">
    <property type="entry name" value="OSJNBA0084A10.13 PROTEIN-RELATED"/>
    <property type="match status" value="1"/>
</dbReference>
<accession>A0AAU9MVF1</accession>
<proteinExistence type="inferred from homology"/>
<dbReference type="EMBL" id="CAKMRJ010002223">
    <property type="protein sequence ID" value="CAH1425940.1"/>
    <property type="molecule type" value="Genomic_DNA"/>
</dbReference>
<keyword evidence="1" id="KW-0805">Transcription regulation</keyword>
<dbReference type="AlphaFoldDB" id="A0AAU9MVF1"/>
<name>A0AAU9MVF1_9ASTR</name>
<evidence type="ECO:0000256" key="1">
    <source>
        <dbReference type="ARBA" id="ARBA00023015"/>
    </source>
</evidence>
<evidence type="ECO:0000313" key="4">
    <source>
        <dbReference type="EMBL" id="CAH1425940.1"/>
    </source>
</evidence>
<dbReference type="Proteomes" id="UP001157418">
    <property type="component" value="Unassembled WGS sequence"/>
</dbReference>
<dbReference type="PROSITE" id="PS50985">
    <property type="entry name" value="GRAS"/>
    <property type="match status" value="1"/>
</dbReference>
<keyword evidence="2" id="KW-0804">Transcription</keyword>
<comment type="caution">
    <text evidence="4">The sequence shown here is derived from an EMBL/GenBank/DDBJ whole genome shotgun (WGS) entry which is preliminary data.</text>
</comment>
<comment type="similarity">
    <text evidence="3">Belongs to the GRAS family.</text>
</comment>
<evidence type="ECO:0008006" key="6">
    <source>
        <dbReference type="Google" id="ProtNLM"/>
    </source>
</evidence>
<sequence>MSGDNVHRSMMEGVHFADGIQNIVASEGDKRMSRSVNMDTWKSFFARFGMVEIELSDSCLYQAQLVLLRFSCANYCMLENNGKCLIIGWKGTPLHSLSTWKFI</sequence>
<comment type="caution">
    <text evidence="3">Lacks conserved residue(s) required for the propagation of feature annotation.</text>
</comment>
<evidence type="ECO:0000313" key="5">
    <source>
        <dbReference type="Proteomes" id="UP001157418"/>
    </source>
</evidence>
<organism evidence="4 5">
    <name type="scientific">Lactuca virosa</name>
    <dbReference type="NCBI Taxonomy" id="75947"/>
    <lineage>
        <taxon>Eukaryota</taxon>
        <taxon>Viridiplantae</taxon>
        <taxon>Streptophyta</taxon>
        <taxon>Embryophyta</taxon>
        <taxon>Tracheophyta</taxon>
        <taxon>Spermatophyta</taxon>
        <taxon>Magnoliopsida</taxon>
        <taxon>eudicotyledons</taxon>
        <taxon>Gunneridae</taxon>
        <taxon>Pentapetalae</taxon>
        <taxon>asterids</taxon>
        <taxon>campanulids</taxon>
        <taxon>Asterales</taxon>
        <taxon>Asteraceae</taxon>
        <taxon>Cichorioideae</taxon>
        <taxon>Cichorieae</taxon>
        <taxon>Lactucinae</taxon>
        <taxon>Lactuca</taxon>
    </lineage>
</organism>
<feature type="region of interest" description="SAW" evidence="3">
    <location>
        <begin position="25"/>
        <end position="101"/>
    </location>
</feature>
<evidence type="ECO:0000256" key="3">
    <source>
        <dbReference type="PROSITE-ProRule" id="PRU01191"/>
    </source>
</evidence>
<dbReference type="InterPro" id="IPR005202">
    <property type="entry name" value="TF_GRAS"/>
</dbReference>
<dbReference type="Pfam" id="PF03514">
    <property type="entry name" value="GRAS"/>
    <property type="match status" value="1"/>
</dbReference>
<evidence type="ECO:0000256" key="2">
    <source>
        <dbReference type="ARBA" id="ARBA00023163"/>
    </source>
</evidence>
<keyword evidence="5" id="KW-1185">Reference proteome</keyword>